<dbReference type="Proteomes" id="UP000887023">
    <property type="component" value="Chromosome"/>
</dbReference>
<evidence type="ECO:0000256" key="1">
    <source>
        <dbReference type="ARBA" id="ARBA00006738"/>
    </source>
</evidence>
<evidence type="ECO:0000313" key="4">
    <source>
        <dbReference type="Proteomes" id="UP000887023"/>
    </source>
</evidence>
<evidence type="ECO:0000256" key="2">
    <source>
        <dbReference type="HAMAP-Rule" id="MF_00048"/>
    </source>
</evidence>
<dbReference type="NCBIfam" id="TIGR00252">
    <property type="entry name" value="YraN family protein"/>
    <property type="match status" value="1"/>
</dbReference>
<dbReference type="RefSeq" id="WP_066467722.1">
    <property type="nucleotide sequence ID" value="NZ_CBCRUZ010000012.1"/>
</dbReference>
<dbReference type="PANTHER" id="PTHR34039">
    <property type="entry name" value="UPF0102 PROTEIN YRAN"/>
    <property type="match status" value="1"/>
</dbReference>
<dbReference type="Gene3D" id="3.40.1350.10">
    <property type="match status" value="1"/>
</dbReference>
<dbReference type="EMBL" id="CP079105">
    <property type="protein sequence ID" value="QXQ12694.1"/>
    <property type="molecule type" value="Genomic_DNA"/>
</dbReference>
<reference evidence="3" key="1">
    <citation type="submission" date="2021-07" db="EMBL/GenBank/DDBJ databases">
        <title>Candidatus Kaistella beijingensis sp. nov. isolated from a municipal wastewater treatment plant is involved in sludge foaming.</title>
        <authorList>
            <person name="Song Y."/>
            <person name="Liu S.-J."/>
        </authorList>
    </citation>
    <scope>NUCLEOTIDE SEQUENCE</scope>
    <source>
        <strain evidence="3">DSM 43998</strain>
    </source>
</reference>
<proteinExistence type="inferred from homology"/>
<protein>
    <recommendedName>
        <fullName evidence="2">UPF0102 protein KV203_12115</fullName>
    </recommendedName>
</protein>
<accession>A0ABX8S6R8</accession>
<dbReference type="Pfam" id="PF02021">
    <property type="entry name" value="UPF0102"/>
    <property type="match status" value="1"/>
</dbReference>
<dbReference type="HAMAP" id="MF_00048">
    <property type="entry name" value="UPF0102"/>
    <property type="match status" value="1"/>
</dbReference>
<organism evidence="3 4">
    <name type="scientific">Skermania pinensis</name>
    <dbReference type="NCBI Taxonomy" id="39122"/>
    <lineage>
        <taxon>Bacteria</taxon>
        <taxon>Bacillati</taxon>
        <taxon>Actinomycetota</taxon>
        <taxon>Actinomycetes</taxon>
        <taxon>Mycobacteriales</taxon>
        <taxon>Gordoniaceae</taxon>
        <taxon>Skermania</taxon>
    </lineage>
</organism>
<keyword evidence="4" id="KW-1185">Reference proteome</keyword>
<sequence>MAHNQNLGAHGEDLAAEFLTAAGMQILARNWRCRYGELDLVATDGDTTVFVEVKTRAGFGFGSPAEAVTQDKRRRVRRLAAIWLDEWAGPWTEVRFDVVSVQLADPTAPELEHYPGVF</sequence>
<dbReference type="PANTHER" id="PTHR34039:SF1">
    <property type="entry name" value="UPF0102 PROTEIN YRAN"/>
    <property type="match status" value="1"/>
</dbReference>
<dbReference type="NCBIfam" id="NF009150">
    <property type="entry name" value="PRK12497.1-3"/>
    <property type="match status" value="1"/>
</dbReference>
<comment type="similarity">
    <text evidence="1 2">Belongs to the UPF0102 family.</text>
</comment>
<evidence type="ECO:0000313" key="3">
    <source>
        <dbReference type="EMBL" id="QXQ12694.1"/>
    </source>
</evidence>
<dbReference type="InterPro" id="IPR011335">
    <property type="entry name" value="Restrct_endonuc-II-like"/>
</dbReference>
<dbReference type="InterPro" id="IPR003509">
    <property type="entry name" value="UPF0102_YraN-like"/>
</dbReference>
<gene>
    <name evidence="3" type="ORF">KV203_12115</name>
</gene>
<dbReference type="CDD" id="cd20736">
    <property type="entry name" value="PoNe_Nuclease"/>
    <property type="match status" value="1"/>
</dbReference>
<dbReference type="SUPFAM" id="SSF52980">
    <property type="entry name" value="Restriction endonuclease-like"/>
    <property type="match status" value="1"/>
</dbReference>
<dbReference type="InterPro" id="IPR011856">
    <property type="entry name" value="tRNA_endonuc-like_dom_sf"/>
</dbReference>
<name>A0ABX8S6R8_9ACTN</name>
<dbReference type="NCBIfam" id="NF009154">
    <property type="entry name" value="PRK12497.3-3"/>
    <property type="match status" value="1"/>
</dbReference>